<dbReference type="GO" id="GO:0016614">
    <property type="term" value="F:oxidoreductase activity, acting on CH-OH group of donors"/>
    <property type="evidence" value="ECO:0007669"/>
    <property type="project" value="InterPro"/>
</dbReference>
<organism evidence="7 8">
    <name type="scientific">Chromobacterium haemolyticum</name>
    <dbReference type="NCBI Taxonomy" id="394935"/>
    <lineage>
        <taxon>Bacteria</taxon>
        <taxon>Pseudomonadati</taxon>
        <taxon>Pseudomonadota</taxon>
        <taxon>Betaproteobacteria</taxon>
        <taxon>Neisseriales</taxon>
        <taxon>Chromobacteriaceae</taxon>
        <taxon>Chromobacterium</taxon>
    </lineage>
</organism>
<dbReference type="InterPro" id="IPR007867">
    <property type="entry name" value="GMC_OxRtase_C"/>
</dbReference>
<feature type="domain" description="Glucose-methanol-choline oxidoreductase C-terminal" evidence="6">
    <location>
        <begin position="386"/>
        <end position="521"/>
    </location>
</feature>
<evidence type="ECO:0000256" key="1">
    <source>
        <dbReference type="ARBA" id="ARBA00010790"/>
    </source>
</evidence>
<dbReference type="PANTHER" id="PTHR46056">
    <property type="entry name" value="LONG-CHAIN-ALCOHOL OXIDASE"/>
    <property type="match status" value="1"/>
</dbReference>
<dbReference type="GO" id="GO:0050660">
    <property type="term" value="F:flavin adenine dinucleotide binding"/>
    <property type="evidence" value="ECO:0007669"/>
    <property type="project" value="InterPro"/>
</dbReference>
<dbReference type="AlphaFoldDB" id="A0A1W0D3T1"/>
<dbReference type="Proteomes" id="UP000192721">
    <property type="component" value="Unassembled WGS sequence"/>
</dbReference>
<reference evidence="7 8" key="1">
    <citation type="submission" date="2017-02" db="EMBL/GenBank/DDBJ databases">
        <title>Chromobacterium haemolyticum H5244.</title>
        <authorList>
            <person name="Gulvik C.A."/>
        </authorList>
    </citation>
    <scope>NUCLEOTIDE SEQUENCE [LARGE SCALE GENOMIC DNA]</scope>
    <source>
        <strain evidence="7 8">H5244</strain>
    </source>
</reference>
<comment type="similarity">
    <text evidence="1">Belongs to the GMC oxidoreductase family.</text>
</comment>
<evidence type="ECO:0000313" key="7">
    <source>
        <dbReference type="EMBL" id="OQS41654.1"/>
    </source>
</evidence>
<gene>
    <name evidence="7" type="ORF">B0T45_07930</name>
</gene>
<dbReference type="SUPFAM" id="SSF51905">
    <property type="entry name" value="FAD/NAD(P)-binding domain"/>
    <property type="match status" value="1"/>
</dbReference>
<dbReference type="Gene3D" id="3.50.50.60">
    <property type="entry name" value="FAD/NAD(P)-binding domain"/>
    <property type="match status" value="2"/>
</dbReference>
<evidence type="ECO:0000256" key="2">
    <source>
        <dbReference type="ARBA" id="ARBA00022630"/>
    </source>
</evidence>
<dbReference type="InterPro" id="IPR000172">
    <property type="entry name" value="GMC_OxRdtase_N"/>
</dbReference>
<keyword evidence="3" id="KW-0274">FAD</keyword>
<keyword evidence="4" id="KW-0560">Oxidoreductase</keyword>
<feature type="domain" description="Glucose-methanol-choline oxidoreductase N-terminal" evidence="5">
    <location>
        <begin position="82"/>
        <end position="301"/>
    </location>
</feature>
<dbReference type="Pfam" id="PF00732">
    <property type="entry name" value="GMC_oxred_N"/>
    <property type="match status" value="1"/>
</dbReference>
<comment type="caution">
    <text evidence="7">The sequence shown here is derived from an EMBL/GenBank/DDBJ whole genome shotgun (WGS) entry which is preliminary data.</text>
</comment>
<dbReference type="RefSeq" id="WP_081555126.1">
    <property type="nucleotide sequence ID" value="NZ_MUKV01000007.1"/>
</dbReference>
<dbReference type="PANTHER" id="PTHR46056:SF12">
    <property type="entry name" value="LONG-CHAIN-ALCOHOL OXIDASE"/>
    <property type="match status" value="1"/>
</dbReference>
<keyword evidence="2" id="KW-0285">Flavoprotein</keyword>
<proteinExistence type="inferred from homology"/>
<accession>A0A1W0D3T1</accession>
<evidence type="ECO:0000256" key="4">
    <source>
        <dbReference type="ARBA" id="ARBA00023002"/>
    </source>
</evidence>
<protein>
    <submittedName>
        <fullName evidence="7">GMC family oxidoreductase</fullName>
    </submittedName>
</protein>
<evidence type="ECO:0000259" key="5">
    <source>
        <dbReference type="Pfam" id="PF00732"/>
    </source>
</evidence>
<dbReference type="EMBL" id="MUKV01000007">
    <property type="protein sequence ID" value="OQS41654.1"/>
    <property type="molecule type" value="Genomic_DNA"/>
</dbReference>
<dbReference type="InterPro" id="IPR036188">
    <property type="entry name" value="FAD/NAD-bd_sf"/>
</dbReference>
<evidence type="ECO:0000256" key="3">
    <source>
        <dbReference type="ARBA" id="ARBA00022827"/>
    </source>
</evidence>
<sequence length="537" mass="57211">MSRATIPDPVAAGVAAGWKAQDGATLPDLELRADVVIVGSGAGGGMAAEQLAAAGLDVLLLEEGGLYSSRDFRLLEAKAYPELYQESACRKTADKGISILQGKAVGGSTVVNWTSSFRTPPDTLNWWRERHRLGGVSEETMRPWFEQAEARLGIADWLPDPNPNNAVLARGCEALGIAYKRIRRNVRGCWNLGYCGMGCPTNAKQSMLVTAIPAALEHGARLISRARVDRLRANAGRTRLEGLEGRFLAADGVSETGRRFKVTAAQVVLAAGAIGSPAILLRSGLIDPGGHTGTRTFLHPVLLSAALMPEPVEPFNGAPQTVYSDHFMHEHALDGPLGYKLEVPPIHPLLASITFPGFGAAQSALLRRLPHLHATLALLRDGFHSESRGGQVRLRGDGSPELDYPLNEVVWEGARRAWLSMAEIQFAAGARQVLTVHEQAGLARSWSEARTTIAGLALKPLLAKVVSAHVMGGLAMSGDADAGVVDEWGRHWQLSNLTVVDGSVFPSSVGANPQLSVYAFALRSVAALLQRMRGAGG</sequence>
<evidence type="ECO:0000313" key="8">
    <source>
        <dbReference type="Proteomes" id="UP000192721"/>
    </source>
</evidence>
<dbReference type="Pfam" id="PF05199">
    <property type="entry name" value="GMC_oxred_C"/>
    <property type="match status" value="1"/>
</dbReference>
<evidence type="ECO:0000259" key="6">
    <source>
        <dbReference type="Pfam" id="PF05199"/>
    </source>
</evidence>
<name>A0A1W0D3T1_9NEIS</name>